<evidence type="ECO:0000313" key="1">
    <source>
        <dbReference type="EMBL" id="GMR37765.1"/>
    </source>
</evidence>
<evidence type="ECO:0000313" key="2">
    <source>
        <dbReference type="Proteomes" id="UP001328107"/>
    </source>
</evidence>
<keyword evidence="2" id="KW-1185">Reference proteome</keyword>
<feature type="non-terminal residue" evidence="1">
    <location>
        <position position="75"/>
    </location>
</feature>
<dbReference type="Proteomes" id="UP001328107">
    <property type="component" value="Unassembled WGS sequence"/>
</dbReference>
<gene>
    <name evidence="1" type="ORF">PMAYCL1PPCAC_07960</name>
</gene>
<feature type="non-terminal residue" evidence="1">
    <location>
        <position position="1"/>
    </location>
</feature>
<proteinExistence type="predicted"/>
<protein>
    <submittedName>
        <fullName evidence="1">Uncharacterized protein</fullName>
    </submittedName>
</protein>
<comment type="caution">
    <text evidence="1">The sequence shown here is derived from an EMBL/GenBank/DDBJ whole genome shotgun (WGS) entry which is preliminary data.</text>
</comment>
<reference evidence="2" key="1">
    <citation type="submission" date="2022-10" db="EMBL/GenBank/DDBJ databases">
        <title>Genome assembly of Pristionchus species.</title>
        <authorList>
            <person name="Yoshida K."/>
            <person name="Sommer R.J."/>
        </authorList>
    </citation>
    <scope>NUCLEOTIDE SEQUENCE [LARGE SCALE GENOMIC DNA]</scope>
    <source>
        <strain evidence="2">RS5460</strain>
    </source>
</reference>
<accession>A0AAN4ZHG4</accession>
<dbReference type="EMBL" id="BTRK01000002">
    <property type="protein sequence ID" value="GMR37765.1"/>
    <property type="molecule type" value="Genomic_DNA"/>
</dbReference>
<sequence>NSLQSCFYCLSNTSSKVPDLVVPLRENARPVQLTFKDARLSRHGFHGPSLLNQQYAIYNLSVEPLHLIDLGVCEW</sequence>
<organism evidence="1 2">
    <name type="scientific">Pristionchus mayeri</name>
    <dbReference type="NCBI Taxonomy" id="1317129"/>
    <lineage>
        <taxon>Eukaryota</taxon>
        <taxon>Metazoa</taxon>
        <taxon>Ecdysozoa</taxon>
        <taxon>Nematoda</taxon>
        <taxon>Chromadorea</taxon>
        <taxon>Rhabditida</taxon>
        <taxon>Rhabditina</taxon>
        <taxon>Diplogasteromorpha</taxon>
        <taxon>Diplogasteroidea</taxon>
        <taxon>Neodiplogasteridae</taxon>
        <taxon>Pristionchus</taxon>
    </lineage>
</organism>
<dbReference type="AlphaFoldDB" id="A0AAN4ZHG4"/>
<name>A0AAN4ZHG4_9BILA</name>